<evidence type="ECO:0000256" key="2">
    <source>
        <dbReference type="SAM" id="Phobius"/>
    </source>
</evidence>
<feature type="region of interest" description="Disordered" evidence="1">
    <location>
        <begin position="739"/>
        <end position="795"/>
    </location>
</feature>
<feature type="transmembrane region" description="Helical" evidence="2">
    <location>
        <begin position="395"/>
        <end position="414"/>
    </location>
</feature>
<feature type="compositionally biased region" description="Polar residues" evidence="1">
    <location>
        <begin position="777"/>
        <end position="790"/>
    </location>
</feature>
<feature type="transmembrane region" description="Helical" evidence="2">
    <location>
        <begin position="349"/>
        <end position="375"/>
    </location>
</feature>
<feature type="transmembrane region" description="Helical" evidence="2">
    <location>
        <begin position="426"/>
        <end position="447"/>
    </location>
</feature>
<name>A0A146K3W3_9EUKA</name>
<feature type="region of interest" description="Disordered" evidence="1">
    <location>
        <begin position="848"/>
        <end position="888"/>
    </location>
</feature>
<gene>
    <name evidence="3" type="ORF">TPC1_30159</name>
</gene>
<keyword evidence="2" id="KW-1133">Transmembrane helix</keyword>
<organism evidence="3">
    <name type="scientific">Trepomonas sp. PC1</name>
    <dbReference type="NCBI Taxonomy" id="1076344"/>
    <lineage>
        <taxon>Eukaryota</taxon>
        <taxon>Metamonada</taxon>
        <taxon>Diplomonadida</taxon>
        <taxon>Hexamitidae</taxon>
        <taxon>Hexamitinae</taxon>
        <taxon>Trepomonas</taxon>
    </lineage>
</organism>
<feature type="compositionally biased region" description="Polar residues" evidence="1">
    <location>
        <begin position="879"/>
        <end position="888"/>
    </location>
</feature>
<feature type="compositionally biased region" description="Low complexity" evidence="1">
    <location>
        <begin position="849"/>
        <end position="859"/>
    </location>
</feature>
<sequence>KMSEADSIFSLQSRTSAKQHFIEQYSQNLINKEFSFYVQHQVVWGILSKIISAFVKGAELKCLSHQNTINDCVQFAILQFTISFLYQVIPNAITDAMTLSSIDLFFTKKIKALKTYQTYGILVFFIFEILVVIIAITCDSAIFEKFNISPSFQTYYYIQVCVKPLGHAFKQFYDYQSQLIGITFVSKHQIVQSAFQLLFIFFAVIIKEIYVDIDYPIALAVSENAALLLGNFSLMLMNKRIMRHHLMQFSTLSPFKPEIFWQIVNLTFKALFKNISPIMNMCCMMCNLIYNENQLFAQYQLLCFYVLQIVVMFSTSFSQNLGKILKSLYKVAEQTDNLTRISKIRNYSLVYTIIWQVILAIIAFVIGSMLPSFIIRTSDLNQIETIYFENSLSPMSLSIIWGIADIFIQNAIPLIDVCSQSFKPQLIFYGISFLIPIAGILLLQFGSVKNKQFIHVMASYQIISAVMSIMLIYSFYKKNRQLLMNRQGQQPIEAKAQKDSKPVQPKKDAVVCQDLMQMDQSNMSGKKKSISSIDHLDIKPIFSQNRDSTIFASITKELHKDTKQSDMKEINFEENVPTTDLLEIKPIFDVNSNRNSNFQVNEHKPNSVLKPVVFNDPKLTEIAKDSISIEYLHMKHNNQSEYSERSDMFSNIAKAEQKEPKEEKTEDKIIERLDDSFDVFKPAPEPQEPQEENDMEKQLKLIKVEFVRDMNETTSLANQSEEHKQINPQLNEITSLMSKNSSNSKPLENTPPKIDNPPPKPIEQMKSSPTDEKQKNLKPTNSIVTFPQEQAKQEDSFDEMVNHIGANESQDFEPMRPIAKKVEPKLSHQKQILEIKSEQQIKKEPIIHQQVPVTQPQQTNISVEKQPESQMKPIFLEQPQIQSDSDII</sequence>
<dbReference type="EMBL" id="GDID01006260">
    <property type="protein sequence ID" value="JAP90346.1"/>
    <property type="molecule type" value="Transcribed_RNA"/>
</dbReference>
<keyword evidence="2" id="KW-0472">Membrane</keyword>
<dbReference type="AlphaFoldDB" id="A0A146K3W3"/>
<keyword evidence="2" id="KW-0812">Transmembrane</keyword>
<feature type="transmembrane region" description="Helical" evidence="2">
    <location>
        <begin position="296"/>
        <end position="317"/>
    </location>
</feature>
<reference evidence="3" key="1">
    <citation type="submission" date="2015-07" db="EMBL/GenBank/DDBJ databases">
        <title>Adaptation to a free-living lifestyle via gene acquisitions in the diplomonad Trepomonas sp. PC1.</title>
        <authorList>
            <person name="Xu F."/>
            <person name="Jerlstrom-Hultqvist J."/>
            <person name="Kolisko M."/>
            <person name="Simpson A.G.B."/>
            <person name="Roger A.J."/>
            <person name="Svard S.G."/>
            <person name="Andersson J.O."/>
        </authorList>
    </citation>
    <scope>NUCLEOTIDE SEQUENCE</scope>
    <source>
        <strain evidence="3">PC1</strain>
    </source>
</reference>
<evidence type="ECO:0000256" key="1">
    <source>
        <dbReference type="SAM" id="MobiDB-lite"/>
    </source>
</evidence>
<feature type="transmembrane region" description="Helical" evidence="2">
    <location>
        <begin position="217"/>
        <end position="237"/>
    </location>
</feature>
<feature type="transmembrane region" description="Helical" evidence="2">
    <location>
        <begin position="453"/>
        <end position="476"/>
    </location>
</feature>
<feature type="transmembrane region" description="Helical" evidence="2">
    <location>
        <begin position="119"/>
        <end position="143"/>
    </location>
</feature>
<protein>
    <submittedName>
        <fullName evidence="3">Uncharacterized protein</fullName>
    </submittedName>
</protein>
<proteinExistence type="predicted"/>
<evidence type="ECO:0000313" key="3">
    <source>
        <dbReference type="EMBL" id="JAP90346.1"/>
    </source>
</evidence>
<feature type="non-terminal residue" evidence="3">
    <location>
        <position position="1"/>
    </location>
</feature>
<accession>A0A146K3W3</accession>